<keyword evidence="2" id="KW-1185">Reference proteome</keyword>
<dbReference type="InterPro" id="IPR009758">
    <property type="entry name" value="DUF1326"/>
</dbReference>
<gene>
    <name evidence="1" type="ORF">RVF87_07455</name>
</gene>
<organism evidence="1 2">
    <name type="scientific">Gordonia hydrophobica</name>
    <dbReference type="NCBI Taxonomy" id="40516"/>
    <lineage>
        <taxon>Bacteria</taxon>
        <taxon>Bacillati</taxon>
        <taxon>Actinomycetota</taxon>
        <taxon>Actinomycetes</taxon>
        <taxon>Mycobacteriales</taxon>
        <taxon>Gordoniaceae</taxon>
        <taxon>Gordonia</taxon>
    </lineage>
</organism>
<evidence type="ECO:0000313" key="1">
    <source>
        <dbReference type="EMBL" id="WYY08883.1"/>
    </source>
</evidence>
<proteinExistence type="predicted"/>
<sequence>MSEWKLQGVWTESCTCDITCICNLDPSQPPTQGYCDVAFCFHITKGEIDGIEITDLPVVWAVNLPGTFEGGNAEARLYISDKATPEQRTALDPIFHGEAGGVWQVFSGIVKKWYDTEYLPIDVQQDGDKRTITVGDRGTIVAETIRDHRGNDVAVMDPPLLAPASIHRFVVARGDGSQWTDPDLRKFTGKHAAHSEFLWSSDTTDNPPYVPGCVPA</sequence>
<dbReference type="Proteomes" id="UP001479933">
    <property type="component" value="Chromosome"/>
</dbReference>
<reference evidence="1 2" key="1">
    <citation type="journal article" date="2023" name="Virus Evol.">
        <title>Computational host range prediction-The good, the bad, and the ugly.</title>
        <authorList>
            <person name="Howell A.A."/>
            <person name="Versoza C.J."/>
            <person name="Pfeifer S.P."/>
        </authorList>
    </citation>
    <scope>NUCLEOTIDE SEQUENCE [LARGE SCALE GENOMIC DNA]</scope>
    <source>
        <strain evidence="1 2">1610/1b</strain>
    </source>
</reference>
<dbReference type="EMBL" id="CP136137">
    <property type="protein sequence ID" value="WYY08883.1"/>
    <property type="molecule type" value="Genomic_DNA"/>
</dbReference>
<evidence type="ECO:0000313" key="2">
    <source>
        <dbReference type="Proteomes" id="UP001479933"/>
    </source>
</evidence>
<name>A0ABZ2U593_9ACTN</name>
<accession>A0ABZ2U593</accession>
<protein>
    <submittedName>
        <fullName evidence="1">DUF1326 domain-containing protein</fullName>
    </submittedName>
</protein>
<dbReference type="Pfam" id="PF07040">
    <property type="entry name" value="DUF1326"/>
    <property type="match status" value="1"/>
</dbReference>
<dbReference type="RefSeq" id="WP_084247537.1">
    <property type="nucleotide sequence ID" value="NZ_CP136137.1"/>
</dbReference>